<dbReference type="InterPro" id="IPR044015">
    <property type="entry name" value="FBPase_C_dom"/>
</dbReference>
<keyword evidence="11" id="KW-1185">Reference proteome</keyword>
<protein>
    <recommendedName>
        <fullName evidence="12">Sedoheptulose-1,7-bisphosphatase</fullName>
    </recommendedName>
</protein>
<dbReference type="SUPFAM" id="SSF56655">
    <property type="entry name" value="Carbohydrate phosphatase"/>
    <property type="match status" value="1"/>
</dbReference>
<reference evidence="10 11" key="1">
    <citation type="journal article" date="2024" name="IMA Fungus">
        <title>IMA Genome - F19 : A genome assembly and annotation guide to empower mycologists, including annotated draft genome sequences of Ceratocystis pirilliformis, Diaporthe australafricana, Fusarium ophioides, Paecilomyces lecythidis, and Sporothrix stenoceras.</title>
        <authorList>
            <person name="Aylward J."/>
            <person name="Wilson A.M."/>
            <person name="Visagie C.M."/>
            <person name="Spraker J."/>
            <person name="Barnes I."/>
            <person name="Buitendag C."/>
            <person name="Ceriani C."/>
            <person name="Del Mar Angel L."/>
            <person name="du Plessis D."/>
            <person name="Fuchs T."/>
            <person name="Gasser K."/>
            <person name="Kramer D."/>
            <person name="Li W."/>
            <person name="Munsamy K."/>
            <person name="Piso A."/>
            <person name="Price J.L."/>
            <person name="Sonnekus B."/>
            <person name="Thomas C."/>
            <person name="van der Nest A."/>
            <person name="van Dijk A."/>
            <person name="van Heerden A."/>
            <person name="van Vuuren N."/>
            <person name="Yilmaz N."/>
            <person name="Duong T.A."/>
            <person name="van der Merwe N.A."/>
            <person name="Wingfield M.J."/>
            <person name="Wingfield B.D."/>
        </authorList>
    </citation>
    <scope>NUCLEOTIDE SEQUENCE [LARGE SCALE GENOMIC DNA]</scope>
    <source>
        <strain evidence="10 11">CMW 18300</strain>
    </source>
</reference>
<dbReference type="Proteomes" id="UP001583177">
    <property type="component" value="Unassembled WGS sequence"/>
</dbReference>
<dbReference type="PANTHER" id="PTHR11556">
    <property type="entry name" value="FRUCTOSE-1,6-BISPHOSPHATASE-RELATED"/>
    <property type="match status" value="1"/>
</dbReference>
<accession>A0ABR3W3F7</accession>
<evidence type="ECO:0000256" key="1">
    <source>
        <dbReference type="ARBA" id="ARBA00001946"/>
    </source>
</evidence>
<sequence>MSSETATQGLVSLASHLKTLAPSDGSRAELFGSVLPAVIDAVGEIAEALQKAHRVSLAGTANTFGDDQLNVDVETENILRQVLATRCASVVTASSEEDPVEKPVHAAAAAAPAELGAERYTVAFDPLDGSSIIAPNWAVGTILGVWEGTTAVGQPSERQVAAVLGVHGPRTTAVVAVRNPPGSATPIACFEIGLGRGSGDAEVLRPAVALAGPPFKTRYFAPANLRTAGENPRYMALVNGFIADGYTLRYAGGLVPDVVHALVKGHGVYVSPVTARSPAKLRRLYELFPVAMIIEAAGGRAIDPTDGTRILDAVLRSTDERAGLVFGTAEEVEKVRLALLG</sequence>
<dbReference type="InterPro" id="IPR033391">
    <property type="entry name" value="FBPase_N"/>
</dbReference>
<name>A0ABR3W3F7_9PEZI</name>
<evidence type="ECO:0000256" key="3">
    <source>
        <dbReference type="ARBA" id="ARBA00010941"/>
    </source>
</evidence>
<dbReference type="PRINTS" id="PR01958">
    <property type="entry name" value="S17BPHPHTASE"/>
</dbReference>
<comment type="caution">
    <text evidence="10">The sequence shown here is derived from an EMBL/GenBank/DDBJ whole genome shotgun (WGS) entry which is preliminary data.</text>
</comment>
<dbReference type="Gene3D" id="3.30.540.10">
    <property type="entry name" value="Fructose-1,6-Bisphosphatase, subunit A, domain 1"/>
    <property type="match status" value="1"/>
</dbReference>
<keyword evidence="4" id="KW-0479">Metal-binding</keyword>
<dbReference type="Gene3D" id="3.40.190.80">
    <property type="match status" value="1"/>
</dbReference>
<comment type="cofactor">
    <cofactor evidence="1">
        <name>Mg(2+)</name>
        <dbReference type="ChEBI" id="CHEBI:18420"/>
    </cofactor>
</comment>
<evidence type="ECO:0000313" key="11">
    <source>
        <dbReference type="Proteomes" id="UP001583177"/>
    </source>
</evidence>
<keyword evidence="5" id="KW-0378">Hydrolase</keyword>
<comment type="pathway">
    <text evidence="2">Carbohydrate biosynthesis; Calvin cycle.</text>
</comment>
<dbReference type="Pfam" id="PF18913">
    <property type="entry name" value="FBPase_C"/>
    <property type="match status" value="1"/>
</dbReference>
<dbReference type="InterPro" id="IPR020548">
    <property type="entry name" value="Fructose_bisphosphatase_AS"/>
</dbReference>
<dbReference type="InterPro" id="IPR023079">
    <property type="entry name" value="SBPase"/>
</dbReference>
<gene>
    <name evidence="10" type="ORF">Daus18300_012317</name>
</gene>
<evidence type="ECO:0000256" key="7">
    <source>
        <dbReference type="ARBA" id="ARBA00023277"/>
    </source>
</evidence>
<evidence type="ECO:0000256" key="4">
    <source>
        <dbReference type="ARBA" id="ARBA00022723"/>
    </source>
</evidence>
<dbReference type="PANTHER" id="PTHR11556:SF35">
    <property type="entry name" value="SEDOHEPTULOSE-1,7-BISPHOSPHATASE, CHLOROPLASTIC"/>
    <property type="match status" value="1"/>
</dbReference>
<evidence type="ECO:0000313" key="10">
    <source>
        <dbReference type="EMBL" id="KAL1852035.1"/>
    </source>
</evidence>
<evidence type="ECO:0000259" key="9">
    <source>
        <dbReference type="Pfam" id="PF18913"/>
    </source>
</evidence>
<keyword evidence="7" id="KW-0119">Carbohydrate metabolism</keyword>
<dbReference type="Pfam" id="PF00316">
    <property type="entry name" value="FBPase"/>
    <property type="match status" value="1"/>
</dbReference>
<feature type="domain" description="Fructose-1-6-bisphosphatase class 1 C-terminal" evidence="9">
    <location>
        <begin position="216"/>
        <end position="336"/>
    </location>
</feature>
<evidence type="ECO:0000256" key="2">
    <source>
        <dbReference type="ARBA" id="ARBA00005215"/>
    </source>
</evidence>
<evidence type="ECO:0000256" key="6">
    <source>
        <dbReference type="ARBA" id="ARBA00022842"/>
    </source>
</evidence>
<comment type="similarity">
    <text evidence="3">Belongs to the FBPase class 1 family.</text>
</comment>
<dbReference type="InterPro" id="IPR000146">
    <property type="entry name" value="FBPase_class-1"/>
</dbReference>
<evidence type="ECO:0000256" key="5">
    <source>
        <dbReference type="ARBA" id="ARBA00022801"/>
    </source>
</evidence>
<evidence type="ECO:0008006" key="12">
    <source>
        <dbReference type="Google" id="ProtNLM"/>
    </source>
</evidence>
<feature type="domain" description="Fructose-1-6-bisphosphatase class I N-terminal" evidence="8">
    <location>
        <begin position="31"/>
        <end position="179"/>
    </location>
</feature>
<dbReference type="PIRSF" id="PIRSF000904">
    <property type="entry name" value="FBPtase_SBPase"/>
    <property type="match status" value="1"/>
</dbReference>
<dbReference type="PROSITE" id="PS00124">
    <property type="entry name" value="FBPASE"/>
    <property type="match status" value="1"/>
</dbReference>
<evidence type="ECO:0000259" key="8">
    <source>
        <dbReference type="Pfam" id="PF00316"/>
    </source>
</evidence>
<organism evidence="10 11">
    <name type="scientific">Diaporthe australafricana</name>
    <dbReference type="NCBI Taxonomy" id="127596"/>
    <lineage>
        <taxon>Eukaryota</taxon>
        <taxon>Fungi</taxon>
        <taxon>Dikarya</taxon>
        <taxon>Ascomycota</taxon>
        <taxon>Pezizomycotina</taxon>
        <taxon>Sordariomycetes</taxon>
        <taxon>Sordariomycetidae</taxon>
        <taxon>Diaporthales</taxon>
        <taxon>Diaporthaceae</taxon>
        <taxon>Diaporthe</taxon>
    </lineage>
</organism>
<proteinExistence type="inferred from homology"/>
<dbReference type="EMBL" id="JAWRVE010000165">
    <property type="protein sequence ID" value="KAL1852035.1"/>
    <property type="molecule type" value="Genomic_DNA"/>
</dbReference>
<keyword evidence="6" id="KW-0460">Magnesium</keyword>